<keyword evidence="2" id="KW-1185">Reference proteome</keyword>
<organism evidence="1 2">
    <name type="scientific">Hymenobacter lucidus</name>
    <dbReference type="NCBI Taxonomy" id="2880930"/>
    <lineage>
        <taxon>Bacteria</taxon>
        <taxon>Pseudomonadati</taxon>
        <taxon>Bacteroidota</taxon>
        <taxon>Cytophagia</taxon>
        <taxon>Cytophagales</taxon>
        <taxon>Hymenobacteraceae</taxon>
        <taxon>Hymenobacter</taxon>
    </lineage>
</organism>
<dbReference type="RefSeq" id="WP_226174608.1">
    <property type="nucleotide sequence ID" value="NZ_JAJADR010000002.1"/>
</dbReference>
<evidence type="ECO:0000313" key="1">
    <source>
        <dbReference type="EMBL" id="MCB2408035.1"/>
    </source>
</evidence>
<gene>
    <name evidence="1" type="ORF">LGH74_08605</name>
</gene>
<reference evidence="1" key="1">
    <citation type="submission" date="2021-10" db="EMBL/GenBank/DDBJ databases">
        <authorList>
            <person name="Dean J.D."/>
            <person name="Kim M.K."/>
            <person name="Newey C.N."/>
            <person name="Stoker T.S."/>
            <person name="Thompson D.W."/>
            <person name="Grose J.H."/>
        </authorList>
    </citation>
    <scope>NUCLEOTIDE SEQUENCE</scope>
    <source>
        <strain evidence="1">BT178</strain>
    </source>
</reference>
<evidence type="ECO:0000313" key="2">
    <source>
        <dbReference type="Proteomes" id="UP001165296"/>
    </source>
</evidence>
<dbReference type="Proteomes" id="UP001165296">
    <property type="component" value="Unassembled WGS sequence"/>
</dbReference>
<sequence>MSLDPITFLQHTADAEKTVVYTQTPDGDEQPLPALLIAQTNRQRLFVTLEARRRYVTYSFLDDSSDDMELDFVQDYEEVEALMEDAGLFGSHDGEVGILYHNLLFLLMNP</sequence>
<comment type="caution">
    <text evidence="1">The sequence shown here is derived from an EMBL/GenBank/DDBJ whole genome shotgun (WGS) entry which is preliminary data.</text>
</comment>
<protein>
    <submittedName>
        <fullName evidence="1">Uncharacterized protein</fullName>
    </submittedName>
</protein>
<dbReference type="EMBL" id="JAJADR010000002">
    <property type="protein sequence ID" value="MCB2408035.1"/>
    <property type="molecule type" value="Genomic_DNA"/>
</dbReference>
<proteinExistence type="predicted"/>
<name>A0ABS8APA6_9BACT</name>
<accession>A0ABS8APA6</accession>